<evidence type="ECO:0000256" key="10">
    <source>
        <dbReference type="PROSITE-ProRule" id="PRU00221"/>
    </source>
</evidence>
<evidence type="ECO:0000256" key="6">
    <source>
        <dbReference type="ARBA" id="ARBA00022853"/>
    </source>
</evidence>
<dbReference type="GO" id="GO:0031491">
    <property type="term" value="F:nucleosome binding"/>
    <property type="evidence" value="ECO:0007669"/>
    <property type="project" value="TreeGrafter"/>
</dbReference>
<feature type="repeat" description="WD" evidence="10">
    <location>
        <begin position="15"/>
        <end position="47"/>
    </location>
</feature>
<accession>A0A427Y4Q2</accession>
<evidence type="ECO:0000313" key="16">
    <source>
        <dbReference type="Proteomes" id="UP000279236"/>
    </source>
</evidence>
<dbReference type="GO" id="GO:0000417">
    <property type="term" value="C:HIR complex"/>
    <property type="evidence" value="ECO:0007669"/>
    <property type="project" value="TreeGrafter"/>
</dbReference>
<dbReference type="PROSITE" id="PS50294">
    <property type="entry name" value="WD_REPEATS_REGION"/>
    <property type="match status" value="4"/>
</dbReference>
<dbReference type="GO" id="GO:0005634">
    <property type="term" value="C:nucleus"/>
    <property type="evidence" value="ECO:0007669"/>
    <property type="project" value="UniProtKB-SubCell"/>
</dbReference>
<feature type="compositionally biased region" description="Low complexity" evidence="12">
    <location>
        <begin position="430"/>
        <end position="446"/>
    </location>
</feature>
<evidence type="ECO:0000256" key="3">
    <source>
        <dbReference type="ARBA" id="ARBA00022491"/>
    </source>
</evidence>
<dbReference type="STRING" id="105984.A0A427Y4Q2"/>
<feature type="repeat" description="WD" evidence="10">
    <location>
        <begin position="127"/>
        <end position="168"/>
    </location>
</feature>
<feature type="domain" description="Protein HIRA-like C-terminal" evidence="13">
    <location>
        <begin position="627"/>
        <end position="823"/>
    </location>
</feature>
<keyword evidence="5 11" id="KW-0677">Repeat</keyword>
<keyword evidence="3 11" id="KW-0678">Repressor</keyword>
<dbReference type="PROSITE" id="PS00678">
    <property type="entry name" value="WD_REPEATS_1"/>
    <property type="match status" value="1"/>
</dbReference>
<comment type="subcellular location">
    <subcellularLocation>
        <location evidence="1 11">Nucleus</location>
    </subcellularLocation>
</comment>
<dbReference type="GeneID" id="39588817"/>
<dbReference type="Proteomes" id="UP000279236">
    <property type="component" value="Unassembled WGS sequence"/>
</dbReference>
<evidence type="ECO:0000259" key="13">
    <source>
        <dbReference type="Pfam" id="PF07569"/>
    </source>
</evidence>
<evidence type="ECO:0000256" key="12">
    <source>
        <dbReference type="SAM" id="MobiDB-lite"/>
    </source>
</evidence>
<gene>
    <name evidence="15" type="primary">HIR1</name>
    <name evidence="15" type="ORF">EHS24_004274</name>
</gene>
<name>A0A427Y4Q2_9TREE</name>
<dbReference type="Pfam" id="PF07569">
    <property type="entry name" value="Hira"/>
    <property type="match status" value="1"/>
</dbReference>
<dbReference type="GO" id="GO:0000785">
    <property type="term" value="C:chromatin"/>
    <property type="evidence" value="ECO:0007669"/>
    <property type="project" value="TreeGrafter"/>
</dbReference>
<evidence type="ECO:0000256" key="2">
    <source>
        <dbReference type="ARBA" id="ARBA00007306"/>
    </source>
</evidence>
<dbReference type="OrthoDB" id="1741719at2759"/>
<comment type="similarity">
    <text evidence="2 11">Belongs to the WD repeat HIR1 family.</text>
</comment>
<evidence type="ECO:0000256" key="4">
    <source>
        <dbReference type="ARBA" id="ARBA00022574"/>
    </source>
</evidence>
<dbReference type="PROSITE" id="PS50082">
    <property type="entry name" value="WD_REPEATS_2"/>
    <property type="match status" value="4"/>
</dbReference>
<dbReference type="InterPro" id="IPR011494">
    <property type="entry name" value="HIRA-like_C"/>
</dbReference>
<dbReference type="InterPro" id="IPR015943">
    <property type="entry name" value="WD40/YVTN_repeat-like_dom_sf"/>
</dbReference>
<keyword evidence="16" id="KW-1185">Reference proteome</keyword>
<evidence type="ECO:0000256" key="1">
    <source>
        <dbReference type="ARBA" id="ARBA00004123"/>
    </source>
</evidence>
<dbReference type="FunFam" id="2.130.10.10:FF:000921">
    <property type="entry name" value="Protein HIR"/>
    <property type="match status" value="1"/>
</dbReference>
<dbReference type="Gene3D" id="2.130.10.10">
    <property type="entry name" value="YVTN repeat-like/Quinoprotein amine dehydrogenase"/>
    <property type="match status" value="2"/>
</dbReference>
<dbReference type="GO" id="GO:0006338">
    <property type="term" value="P:chromatin remodeling"/>
    <property type="evidence" value="ECO:0007669"/>
    <property type="project" value="InterPro"/>
</dbReference>
<dbReference type="InterPro" id="IPR031120">
    <property type="entry name" value="HIR1-like"/>
</dbReference>
<keyword evidence="7 11" id="KW-0805">Transcription regulation</keyword>
<protein>
    <recommendedName>
        <fullName evidence="11">Protein HIR</fullName>
    </recommendedName>
</protein>
<dbReference type="RefSeq" id="XP_028478849.1">
    <property type="nucleotide sequence ID" value="XM_028619877.1"/>
</dbReference>
<feature type="domain" description="CAF1B/HIR1 beta-propeller" evidence="14">
    <location>
        <begin position="18"/>
        <end position="357"/>
    </location>
</feature>
<feature type="repeat" description="WD" evidence="10">
    <location>
        <begin position="169"/>
        <end position="210"/>
    </location>
</feature>
<dbReference type="CDD" id="cd00200">
    <property type="entry name" value="WD40"/>
    <property type="match status" value="1"/>
</dbReference>
<feature type="repeat" description="WD" evidence="10">
    <location>
        <begin position="69"/>
        <end position="103"/>
    </location>
</feature>
<evidence type="ECO:0000256" key="5">
    <source>
        <dbReference type="ARBA" id="ARBA00022737"/>
    </source>
</evidence>
<dbReference type="GO" id="GO:0006355">
    <property type="term" value="P:regulation of DNA-templated transcription"/>
    <property type="evidence" value="ECO:0007669"/>
    <property type="project" value="InterPro"/>
</dbReference>
<keyword evidence="8 11" id="KW-0804">Transcription</keyword>
<dbReference type="InterPro" id="IPR020472">
    <property type="entry name" value="WD40_PAC1"/>
</dbReference>
<dbReference type="PANTHER" id="PTHR13831">
    <property type="entry name" value="MEMBER OF THE HIR1 FAMILY OF WD-REPEAT PROTEINS"/>
    <property type="match status" value="1"/>
</dbReference>
<dbReference type="PANTHER" id="PTHR13831:SF0">
    <property type="entry name" value="PROTEIN HIRA"/>
    <property type="match status" value="1"/>
</dbReference>
<dbReference type="SUPFAM" id="SSF50978">
    <property type="entry name" value="WD40 repeat-like"/>
    <property type="match status" value="1"/>
</dbReference>
<evidence type="ECO:0000256" key="9">
    <source>
        <dbReference type="ARBA" id="ARBA00023242"/>
    </source>
</evidence>
<dbReference type="EMBL" id="RSCE01000002">
    <property type="protein sequence ID" value="RSH86064.1"/>
    <property type="molecule type" value="Genomic_DNA"/>
</dbReference>
<keyword evidence="6 11" id="KW-0156">Chromatin regulator</keyword>
<keyword evidence="9 11" id="KW-0539">Nucleus</keyword>
<dbReference type="InterPro" id="IPR019775">
    <property type="entry name" value="WD40_repeat_CS"/>
</dbReference>
<feature type="region of interest" description="Disordered" evidence="12">
    <location>
        <begin position="429"/>
        <end position="452"/>
    </location>
</feature>
<evidence type="ECO:0000256" key="7">
    <source>
        <dbReference type="ARBA" id="ARBA00023015"/>
    </source>
</evidence>
<evidence type="ECO:0000259" key="14">
    <source>
        <dbReference type="Pfam" id="PF24105"/>
    </source>
</evidence>
<feature type="compositionally biased region" description="Basic and acidic residues" evidence="12">
    <location>
        <begin position="495"/>
        <end position="506"/>
    </location>
</feature>
<dbReference type="InterPro" id="IPR036322">
    <property type="entry name" value="WD40_repeat_dom_sf"/>
</dbReference>
<sequence length="884" mass="96273">MKVTKPNWVEHAAGEKQTKSPIYSINVHPDGTRLATGGQDNKVKIWSTLPILDPQAEEDAANPRLLCTMSAHTGPVLTVRWAHHGRYLASGSDDSVILIWDIDPAGGGRVFGSEEVNVENWKALRRLVGHEADVVDCAWSRDDAMLASVGLDSKFIIWDGYTFERIRTIDAHQGFVKGVTWDPVGNYLATQSDDKTVRIWNAEDWKCVETVSKPFEMSPQSTFFRRLSWSPDGAFIAASNAMNGPVFVAAVIEREGWTSEISFVGHENTIQVTAFNPRLFFSEGVPQDRIHASCMLALGADDFSISVWRNTHHKPIVVVRDVFARQLLDLCWANDGLTLYGCSADGTVCAMQFRPDEFPELAAADMTDKILEDYKYNPPHRRKAPQKPLSVTTSFTAAPAGAQEHVNVIIPRKAPKKAPRRIGLSGMMGGAAAATNGSASASGGRAPLARPALTPQRGTAADAFAFAADQPLSDSPVAAATARMFERGAFDRDSALKRKASEDDFGRGAPKGRTMGRESRNLGPVQEIRAPRVAISASTGSGHLLPVPSIQSVLRVQQDEGQGVFTAENSTDGGNTTIALAVNGKESWVDFIPSPALAIVANTCMCAVASEDGMIRVFSPAGRHISSFKLPYPASELAAGREFLMVVTVDCMVRVIDTRKGSVPIPPSSIAHLFDPPSSSAKVAPVADLKAIMVRPNGCPVVITSEPAAWAYDQDVAAWTQIATPWWGTSPLSESRTRGRSSQASGPLAEIEQRIASAADVDQPDKKPQWWDEAMSMGHYETRLRAARLLDSKDEYKHWLREYSKYLAQEDFRERAEELIGDLMGPLYHLGSKPAWNPITMGVPKRDFAAIALGVMKASPALGGFAGDQLQILKRIQHEEAKWV</sequence>
<proteinExistence type="inferred from homology"/>
<evidence type="ECO:0000256" key="11">
    <source>
        <dbReference type="RuleBase" id="RU364014"/>
    </source>
</evidence>
<dbReference type="InterPro" id="IPR001680">
    <property type="entry name" value="WD40_rpt"/>
</dbReference>
<dbReference type="SMART" id="SM00320">
    <property type="entry name" value="WD40"/>
    <property type="match status" value="7"/>
</dbReference>
<dbReference type="InterPro" id="IPR055410">
    <property type="entry name" value="Beta-prop_CAF1B_HIR1"/>
</dbReference>
<reference evidence="15 16" key="1">
    <citation type="submission" date="2018-11" db="EMBL/GenBank/DDBJ databases">
        <title>Genome sequence of Apiotrichum porosum DSM 27194.</title>
        <authorList>
            <person name="Aliyu H."/>
            <person name="Gorte O."/>
            <person name="Ochsenreither K."/>
        </authorList>
    </citation>
    <scope>NUCLEOTIDE SEQUENCE [LARGE SCALE GENOMIC DNA]</scope>
    <source>
        <strain evidence="15 16">DSM 27194</strain>
    </source>
</reference>
<evidence type="ECO:0000256" key="8">
    <source>
        <dbReference type="ARBA" id="ARBA00023163"/>
    </source>
</evidence>
<feature type="region of interest" description="Disordered" evidence="12">
    <location>
        <begin position="495"/>
        <end position="519"/>
    </location>
</feature>
<organism evidence="15 16">
    <name type="scientific">Apiotrichum porosum</name>
    <dbReference type="NCBI Taxonomy" id="105984"/>
    <lineage>
        <taxon>Eukaryota</taxon>
        <taxon>Fungi</taxon>
        <taxon>Dikarya</taxon>
        <taxon>Basidiomycota</taxon>
        <taxon>Agaricomycotina</taxon>
        <taxon>Tremellomycetes</taxon>
        <taxon>Trichosporonales</taxon>
        <taxon>Trichosporonaceae</taxon>
        <taxon>Apiotrichum</taxon>
    </lineage>
</organism>
<dbReference type="Pfam" id="PF24105">
    <property type="entry name" value="Beta-prop_CAF1B_HIR1"/>
    <property type="match status" value="1"/>
</dbReference>
<dbReference type="GO" id="GO:0006351">
    <property type="term" value="P:DNA-templated transcription"/>
    <property type="evidence" value="ECO:0007669"/>
    <property type="project" value="InterPro"/>
</dbReference>
<comment type="caution">
    <text evidence="15">The sequence shown here is derived from an EMBL/GenBank/DDBJ whole genome shotgun (WGS) entry which is preliminary data.</text>
</comment>
<dbReference type="PRINTS" id="PR00320">
    <property type="entry name" value="GPROTEINBRPT"/>
</dbReference>
<comment type="function">
    <text evidence="11">Required for replication-independent chromatin assembly and for the periodic repression of histone gene transcription during the cell cycle.</text>
</comment>
<dbReference type="AlphaFoldDB" id="A0A427Y4Q2"/>
<evidence type="ECO:0000313" key="15">
    <source>
        <dbReference type="EMBL" id="RSH86064.1"/>
    </source>
</evidence>
<keyword evidence="4 10" id="KW-0853">WD repeat</keyword>